<dbReference type="EMBL" id="CAUOFW020007124">
    <property type="protein sequence ID" value="CAK9177694.1"/>
    <property type="molecule type" value="Genomic_DNA"/>
</dbReference>
<proteinExistence type="predicted"/>
<dbReference type="Gene3D" id="3.30.70.330">
    <property type="match status" value="1"/>
</dbReference>
<dbReference type="GO" id="GO:0003723">
    <property type="term" value="F:RNA binding"/>
    <property type="evidence" value="ECO:0007669"/>
    <property type="project" value="UniProtKB-UniRule"/>
</dbReference>
<evidence type="ECO:0000256" key="4">
    <source>
        <dbReference type="SAM" id="MobiDB-lite"/>
    </source>
</evidence>
<dbReference type="SUPFAM" id="SSF54928">
    <property type="entry name" value="RNA-binding domain, RBD"/>
    <property type="match status" value="1"/>
</dbReference>
<dbReference type="PROSITE" id="PS50102">
    <property type="entry name" value="RRM"/>
    <property type="match status" value="1"/>
</dbReference>
<dbReference type="Proteomes" id="UP001642360">
    <property type="component" value="Unassembled WGS sequence"/>
</dbReference>
<sequence>MNVTPRLEEVKLFRLQQESKNIVAPTEQGENSLKKNAREKRKPVSNLTDEQLPGKKQKDMAQNLKKTSEKNKAQAKQLIHEVEDIRKNTDKPDRASENQTNHNPGKPRQYKDQCTAFISNLSLKATNKDLQDFFSDVGGVAAIRILTDKFTKKSRGLAYVDFSDNAHLAAAVAKNKHNLLGKSLSIARSDPNQRKKRGSAGDSVQTAYGNSERTRKGGHGDDTVQLQGKNTFAVPRAVRPLPLGWTTKGKQKTEGSEEGGGDEKPISNDEFRKMFLKA</sequence>
<accession>A0ABC8U7F6</accession>
<keyword evidence="1" id="KW-0677">Repeat</keyword>
<organism evidence="6 7">
    <name type="scientific">Ilex paraguariensis</name>
    <name type="common">yerba mate</name>
    <dbReference type="NCBI Taxonomy" id="185542"/>
    <lineage>
        <taxon>Eukaryota</taxon>
        <taxon>Viridiplantae</taxon>
        <taxon>Streptophyta</taxon>
        <taxon>Embryophyta</taxon>
        <taxon>Tracheophyta</taxon>
        <taxon>Spermatophyta</taxon>
        <taxon>Magnoliopsida</taxon>
        <taxon>eudicotyledons</taxon>
        <taxon>Gunneridae</taxon>
        <taxon>Pentapetalae</taxon>
        <taxon>asterids</taxon>
        <taxon>campanulids</taxon>
        <taxon>Aquifoliales</taxon>
        <taxon>Aquifoliaceae</taxon>
        <taxon>Ilex</taxon>
    </lineage>
</organism>
<gene>
    <name evidence="6" type="ORF">ILEXP_LOCUS47613</name>
</gene>
<keyword evidence="7" id="KW-1185">Reference proteome</keyword>
<evidence type="ECO:0000259" key="5">
    <source>
        <dbReference type="PROSITE" id="PS50102"/>
    </source>
</evidence>
<dbReference type="AlphaFoldDB" id="A0ABC8U7F6"/>
<protein>
    <recommendedName>
        <fullName evidence="5">RRM domain-containing protein</fullName>
    </recommendedName>
</protein>
<feature type="region of interest" description="Disordered" evidence="4">
    <location>
        <begin position="16"/>
        <end position="110"/>
    </location>
</feature>
<dbReference type="PANTHER" id="PTHR23236:SF119">
    <property type="entry name" value="NUCLEAR RNA-BINDING PROTEIN SART-3"/>
    <property type="match status" value="1"/>
</dbReference>
<feature type="compositionally biased region" description="Basic and acidic residues" evidence="4">
    <location>
        <begin position="66"/>
        <end position="96"/>
    </location>
</feature>
<comment type="caution">
    <text evidence="6">The sequence shown here is derived from an EMBL/GenBank/DDBJ whole genome shotgun (WGS) entry which is preliminary data.</text>
</comment>
<dbReference type="InterPro" id="IPR000504">
    <property type="entry name" value="RRM_dom"/>
</dbReference>
<name>A0ABC8U7F6_9AQUA</name>
<evidence type="ECO:0000256" key="3">
    <source>
        <dbReference type="PROSITE-ProRule" id="PRU00176"/>
    </source>
</evidence>
<evidence type="ECO:0000313" key="7">
    <source>
        <dbReference type="Proteomes" id="UP001642360"/>
    </source>
</evidence>
<evidence type="ECO:0000313" key="6">
    <source>
        <dbReference type="EMBL" id="CAK9177694.1"/>
    </source>
</evidence>
<dbReference type="InterPro" id="IPR035979">
    <property type="entry name" value="RBD_domain_sf"/>
</dbReference>
<dbReference type="InterPro" id="IPR012677">
    <property type="entry name" value="Nucleotide-bd_a/b_plait_sf"/>
</dbReference>
<feature type="region of interest" description="Disordered" evidence="4">
    <location>
        <begin position="188"/>
        <end position="270"/>
    </location>
</feature>
<evidence type="ECO:0000256" key="1">
    <source>
        <dbReference type="ARBA" id="ARBA00022737"/>
    </source>
</evidence>
<keyword evidence="2 3" id="KW-0694">RNA-binding</keyword>
<dbReference type="InterPro" id="IPR008669">
    <property type="entry name" value="LSM_interact"/>
</dbReference>
<feature type="domain" description="RRM" evidence="5">
    <location>
        <begin position="114"/>
        <end position="191"/>
    </location>
</feature>
<reference evidence="6 7" key="1">
    <citation type="submission" date="2024-02" db="EMBL/GenBank/DDBJ databases">
        <authorList>
            <person name="Vignale AGUSTIN F."/>
            <person name="Sosa J E."/>
            <person name="Modenutti C."/>
        </authorList>
    </citation>
    <scope>NUCLEOTIDE SEQUENCE [LARGE SCALE GENOMIC DNA]</scope>
</reference>
<dbReference type="Pfam" id="PF00076">
    <property type="entry name" value="RRM_1"/>
    <property type="match status" value="1"/>
</dbReference>
<feature type="compositionally biased region" description="Basic and acidic residues" evidence="4">
    <location>
        <begin position="212"/>
        <end position="222"/>
    </location>
</feature>
<dbReference type="PANTHER" id="PTHR23236">
    <property type="entry name" value="EUKARYOTIC TRANSLATION INITIATION FACTOR 4B/4H"/>
    <property type="match status" value="1"/>
</dbReference>
<evidence type="ECO:0000256" key="2">
    <source>
        <dbReference type="ARBA" id="ARBA00022884"/>
    </source>
</evidence>
<feature type="compositionally biased region" description="Basic and acidic residues" evidence="4">
    <location>
        <begin position="251"/>
        <end position="270"/>
    </location>
</feature>
<dbReference type="SMART" id="SM00360">
    <property type="entry name" value="RRM"/>
    <property type="match status" value="1"/>
</dbReference>
<dbReference type="Pfam" id="PF05391">
    <property type="entry name" value="Lsm_interact"/>
    <property type="match status" value="1"/>
</dbReference>
<feature type="compositionally biased region" description="Polar residues" evidence="4">
    <location>
        <begin position="202"/>
        <end position="211"/>
    </location>
</feature>